<keyword evidence="5" id="KW-1185">Reference proteome</keyword>
<dbReference type="Pfam" id="PF13871">
    <property type="entry name" value="Helicase_C_4"/>
    <property type="match status" value="1"/>
</dbReference>
<dbReference type="SUPFAM" id="SSF74650">
    <property type="entry name" value="Galactose mutarotase-like"/>
    <property type="match status" value="1"/>
</dbReference>
<comment type="caution">
    <text evidence="4">The sequence shown here is derived from an EMBL/GenBank/DDBJ whole genome shotgun (WGS) entry which is preliminary data.</text>
</comment>
<evidence type="ECO:0000256" key="1">
    <source>
        <dbReference type="ARBA" id="ARBA00006992"/>
    </source>
</evidence>
<feature type="compositionally biased region" description="Polar residues" evidence="2">
    <location>
        <begin position="143"/>
        <end position="159"/>
    </location>
</feature>
<gene>
    <name evidence="4" type="ORF">ACHAWO_010108</name>
</gene>
<evidence type="ECO:0000313" key="5">
    <source>
        <dbReference type="Proteomes" id="UP001530400"/>
    </source>
</evidence>
<feature type="region of interest" description="Disordered" evidence="2">
    <location>
        <begin position="19"/>
        <end position="68"/>
    </location>
</feature>
<evidence type="ECO:0000256" key="2">
    <source>
        <dbReference type="SAM" id="MobiDB-lite"/>
    </source>
</evidence>
<dbReference type="InterPro" id="IPR057332">
    <property type="entry name" value="SBNO_a/b_dom"/>
</dbReference>
<comment type="similarity">
    <text evidence="1">Belongs to the SBNO family.</text>
</comment>
<feature type="compositionally biased region" description="Low complexity" evidence="2">
    <location>
        <begin position="21"/>
        <end position="47"/>
    </location>
</feature>
<dbReference type="Pfam" id="PF01263">
    <property type="entry name" value="Aldose_epim"/>
    <property type="match status" value="1"/>
</dbReference>
<accession>A0ABD3NYZ3</accession>
<dbReference type="Pfam" id="PF13872">
    <property type="entry name" value="AAA_34"/>
    <property type="match status" value="1"/>
</dbReference>
<dbReference type="InterPro" id="IPR026937">
    <property type="entry name" value="SBNO_Helicase_C_dom"/>
</dbReference>
<sequence length="1630" mass="176790">MDPSAAASNPAAYLAHLQRMAAQQSNNAPNNANATSAQQEAEAAAAAAGGGQPAAPPPEDAVQDGGDAIDTFSSYIPTALPVCIVDYLRSKADGITSTDTMDKSSTDALDGNCTKTAAAASKEQEVIELSDSEDELEIISQQHNQTKSNDTSKPNEPNISTQQSQTTESKQQQSTTNNIKQLFTNSTILQSHTSPAVESALLSSVSAPTPHDSSADVVLPLVKDGKLSLLQAEGVCLAVGRFGRVFCDGGRRWERAGFFIGDGAGIGKGRQISAILLDAISRNHGKGRHLWISVSRELVQDAKRDLTDIGCHVHVHDGAEVLDQMSGGKKAKGLGAGASLGKGVLFITYSLLVSGKRVEDIIAWLANTGCVLGKTAEKAQERTQLEQSYSGCIIFDEAHKAKNLEQDTRTAKLVLALQERLPNARVLYCSATGVSDIKHMVYATRLGLWGAANPLYPTFESFNRALAKRGVGAQEMLALEMKRKGIFLARTLSWDGAEFHTMEVNLNKEQIAMYDGAVRWWLSVKAEINAAVSQVGTPKLLWRAYWSAHQRFFKEMCICSKIDEVVAQAKRYLENNDHTIVIGLQSTGEAGMEVALEELAQSAAAKADNTVRKSGSVKVDYEDMTLAGLVSTCASIMTNFVRNHFPVAPLPPEVPKVPPIPPNGFASEADRFEHARLTNLADRIANEPPPAPIPHLKEKRNMLLESILDLALPPNPLDDIIDRLGGAENVAEMTGRTGRILRQKNGKYKYVKRFGGPSKQMSFALSMPVSREDEQDRLNIVEKRKFMEGKKSVAIISDAASTGISLHADQRCQSSHKRRVHFTIELPWAADKAIQQLGRSHRAGQVSAPIYKMVVTELGGERRFASAVSKRMASMGALTKGDRRAASGSDLSEFDVDSNFGKRALARTFNALQSKPPTAPARNTNAILDKFIALTEGVSPEPKKIHEEEDGRTSALSEATDALIEIGMDSGDITVKKFLNRIAGLDVARQNLVFSLFMATLDDVITDAKATGEFEGSVEDIRATSVALKGKPEVIAMDTSCEATTELTRLVLDRGISFDSMIQTIIIDSSNSTKPPSEEMSTENEEDVGIMSNDDLDEKEQHCKSGFYLSRRKVAGRYLIAFAQRKNEKEDSGSSDFIDLARNLMIITRPNTGKNPCEMASDELRYKYKLVASVDDIMQHLDSFNEDDLQSDEEKKIEDATTGQTEDAAGIVRKKWGSTVADVWDDAYHNSNHKDHNDGLAPRISEIGLITGAVLHVLPSLEKAVQFMSQGQRALRVMRAEISDSGERIVGIKFPITESAIERLMIGMKAVADAHSRSPNLNLSLSFIITMSKDPIVITQTSSGATFTINPYGAHITAWKNAAGKSLIFMSRDAIMDGSKAIRGGIPLCFPQFGQPDKSYPQHGFLRNNYWAVVEGSQFDNEEGAGISMQLALKDVVNSRGGKWDTGTSLDCTCIFTVKVDAASMTNTITIENTGNEAFDFQVLLHTYYLVADGKALDGSVCNVKGFEGYSVSDKVSGQDYIAGAEPVTIPEQIIDRVYTPPEGKIDLDVTVSAGRGNVINLKASGQVDGQPVPVSGVVWNPHEINAAKMGDFGNDQYVDMICVEPGMLSNVPLIESGMSASCTQVMTCL</sequence>
<dbReference type="InterPro" id="IPR011013">
    <property type="entry name" value="Gal_mutarotase_sf_dom"/>
</dbReference>
<evidence type="ECO:0000313" key="4">
    <source>
        <dbReference type="EMBL" id="KAL3780321.1"/>
    </source>
</evidence>
<reference evidence="4 5" key="1">
    <citation type="submission" date="2024-10" db="EMBL/GenBank/DDBJ databases">
        <title>Updated reference genomes for cyclostephanoid diatoms.</title>
        <authorList>
            <person name="Roberts W.R."/>
            <person name="Alverson A.J."/>
        </authorList>
    </citation>
    <scope>NUCLEOTIDE SEQUENCE [LARGE SCALE GENOMIC DNA]</scope>
    <source>
        <strain evidence="4 5">AJA010-31</strain>
    </source>
</reference>
<dbReference type="PANTHER" id="PTHR12706:SF30">
    <property type="entry name" value="PROTEIN STRAWBERRY NOTCH-RELATED"/>
    <property type="match status" value="1"/>
</dbReference>
<dbReference type="InterPro" id="IPR014718">
    <property type="entry name" value="GH-type_carb-bd"/>
</dbReference>
<dbReference type="SUPFAM" id="SSF52540">
    <property type="entry name" value="P-loop containing nucleoside triphosphate hydrolases"/>
    <property type="match status" value="1"/>
</dbReference>
<dbReference type="InterPro" id="IPR039187">
    <property type="entry name" value="SNO_AAA"/>
</dbReference>
<protein>
    <recommendedName>
        <fullName evidence="3">Helicase ATP-binding domain-containing protein</fullName>
    </recommendedName>
</protein>
<proteinExistence type="inferred from homology"/>
<dbReference type="InterPro" id="IPR008183">
    <property type="entry name" value="Aldose_1/G6P_1-epimerase"/>
</dbReference>
<dbReference type="PANTHER" id="PTHR12706">
    <property type="entry name" value="STRAWBERRY NOTCH-RELATED"/>
    <property type="match status" value="1"/>
</dbReference>
<dbReference type="Proteomes" id="UP001530400">
    <property type="component" value="Unassembled WGS sequence"/>
</dbReference>
<feature type="domain" description="Helicase ATP-binding" evidence="3">
    <location>
        <begin position="249"/>
        <end position="432"/>
    </location>
</feature>
<organism evidence="4 5">
    <name type="scientific">Cyclotella atomus</name>
    <dbReference type="NCBI Taxonomy" id="382360"/>
    <lineage>
        <taxon>Eukaryota</taxon>
        <taxon>Sar</taxon>
        <taxon>Stramenopiles</taxon>
        <taxon>Ochrophyta</taxon>
        <taxon>Bacillariophyta</taxon>
        <taxon>Coscinodiscophyceae</taxon>
        <taxon>Thalassiosirophycidae</taxon>
        <taxon>Stephanodiscales</taxon>
        <taxon>Stephanodiscaceae</taxon>
        <taxon>Cyclotella</taxon>
    </lineage>
</organism>
<feature type="compositionally biased region" description="Low complexity" evidence="2">
    <location>
        <begin position="160"/>
        <end position="176"/>
    </location>
</feature>
<dbReference type="Gene3D" id="3.40.50.300">
    <property type="entry name" value="P-loop containing nucleotide triphosphate hydrolases"/>
    <property type="match status" value="2"/>
</dbReference>
<feature type="region of interest" description="Disordered" evidence="2">
    <location>
        <begin position="143"/>
        <end position="176"/>
    </location>
</feature>
<dbReference type="EMBL" id="JALLPJ020000897">
    <property type="protein sequence ID" value="KAL3780321.1"/>
    <property type="molecule type" value="Genomic_DNA"/>
</dbReference>
<name>A0ABD3NYZ3_9STRA</name>
<dbReference type="InterPro" id="IPR014001">
    <property type="entry name" value="Helicase_ATP-bd"/>
</dbReference>
<dbReference type="InterPro" id="IPR027417">
    <property type="entry name" value="P-loop_NTPase"/>
</dbReference>
<dbReference type="Gene3D" id="2.70.98.10">
    <property type="match status" value="1"/>
</dbReference>
<dbReference type="PROSITE" id="PS51192">
    <property type="entry name" value="HELICASE_ATP_BIND_1"/>
    <property type="match status" value="1"/>
</dbReference>
<dbReference type="InterPro" id="IPR026741">
    <property type="entry name" value="SNO"/>
</dbReference>
<evidence type="ECO:0000259" key="3">
    <source>
        <dbReference type="PROSITE" id="PS51192"/>
    </source>
</evidence>
<dbReference type="Pfam" id="PF25373">
    <property type="entry name" value="SBNO"/>
    <property type="match status" value="1"/>
</dbReference>